<feature type="domain" description="Fatty acid desaturase" evidence="2">
    <location>
        <begin position="94"/>
        <end position="330"/>
    </location>
</feature>
<evidence type="ECO:0000256" key="1">
    <source>
        <dbReference type="SAM" id="Phobius"/>
    </source>
</evidence>
<dbReference type="CDD" id="cd01060">
    <property type="entry name" value="Membrane-FADS-like"/>
    <property type="match status" value="1"/>
</dbReference>
<feature type="transmembrane region" description="Helical" evidence="1">
    <location>
        <begin position="179"/>
        <end position="200"/>
    </location>
</feature>
<dbReference type="GO" id="GO:0006629">
    <property type="term" value="P:lipid metabolic process"/>
    <property type="evidence" value="ECO:0007669"/>
    <property type="project" value="InterPro"/>
</dbReference>
<feature type="transmembrane region" description="Helical" evidence="1">
    <location>
        <begin position="242"/>
        <end position="268"/>
    </location>
</feature>
<gene>
    <name evidence="3" type="ORF">LEP1GSC079_1438</name>
</gene>
<keyword evidence="1" id="KW-1133">Transmembrane helix</keyword>
<evidence type="ECO:0000259" key="2">
    <source>
        <dbReference type="Pfam" id="PF00487"/>
    </source>
</evidence>
<organism evidence="3 4">
    <name type="scientific">Leptospira interrogans str. FPW1039</name>
    <dbReference type="NCBI Taxonomy" id="1193040"/>
    <lineage>
        <taxon>Bacteria</taxon>
        <taxon>Pseudomonadati</taxon>
        <taxon>Spirochaetota</taxon>
        <taxon>Spirochaetia</taxon>
        <taxon>Leptospirales</taxon>
        <taxon>Leptospiraceae</taxon>
        <taxon>Leptospira</taxon>
    </lineage>
</organism>
<dbReference type="Pfam" id="PF00487">
    <property type="entry name" value="FA_desaturase"/>
    <property type="match status" value="1"/>
</dbReference>
<protein>
    <submittedName>
        <fullName evidence="3">Stearoyl-CoA 9-desaturase</fullName>
    </submittedName>
</protein>
<comment type="caution">
    <text evidence="3">The sequence shown here is derived from an EMBL/GenBank/DDBJ whole genome shotgun (WGS) entry which is preliminary data.</text>
</comment>
<dbReference type="InterPro" id="IPR005804">
    <property type="entry name" value="FA_desaturase_dom"/>
</dbReference>
<evidence type="ECO:0000313" key="3">
    <source>
        <dbReference type="EMBL" id="EMJ36973.1"/>
    </source>
</evidence>
<reference evidence="3 4" key="1">
    <citation type="submission" date="2013-01" db="EMBL/GenBank/DDBJ databases">
        <authorList>
            <person name="Harkins D.M."/>
            <person name="Durkin A.S."/>
            <person name="Brinkac L.M."/>
            <person name="Haft D.H."/>
            <person name="Selengut J.D."/>
            <person name="Sanka R."/>
            <person name="DePew J."/>
            <person name="Purushe J."/>
            <person name="Peacock S.J."/>
            <person name="Thaipadungpanit J."/>
            <person name="Wuthiekanun V.W."/>
            <person name="Day N.P."/>
            <person name="Vinetz J.M."/>
            <person name="Sutton G.G."/>
            <person name="Nierman W.C."/>
            <person name="Fouts D.E."/>
        </authorList>
    </citation>
    <scope>NUCLEOTIDE SEQUENCE [LARGE SCALE GENOMIC DNA]</scope>
    <source>
        <strain evidence="3 4">FPW1039</strain>
    </source>
</reference>
<accession>A0A0F6IFZ8</accession>
<feature type="transmembrane region" description="Helical" evidence="1">
    <location>
        <begin position="88"/>
        <end position="110"/>
    </location>
</feature>
<name>A0A0F6IFZ8_LEPIR</name>
<keyword evidence="1" id="KW-0472">Membrane</keyword>
<evidence type="ECO:0000313" key="4">
    <source>
        <dbReference type="Proteomes" id="UP000012164"/>
    </source>
</evidence>
<feature type="transmembrane region" description="Helical" evidence="1">
    <location>
        <begin position="130"/>
        <end position="149"/>
    </location>
</feature>
<keyword evidence="1" id="KW-0812">Transmembrane</keyword>
<sequence>MSQAPRRNLPEKTNRTIATLLCVFFISIYFWNLISIRSFNIFYTLNILDSVSNRIQTFSFLELLSHRFENRFQYDIPKWIYVLNIFKFIESFFIPVFLFLFSTIFSYTLWALIHECVHGNFSNSRNENRFWGRFLCILFGTPFQVVKTAHLVHHKFNRSQGERIEYIEKNAGPILFQKLLYYVRLFMGTYFLEVLGGFLLSLPLSFTSPITEKYFSKFPVYKTFFKQIQKPEIVQELRIDSVLILILFGCAFYLCGPNTVFLISVLILRGWIVSFLDHSYHYGKELEDVNSAYNLYLPKFFSYLFLNFNYHRAHHRFPGCSWNRLPIQFKNSNDSMDLSLWIQSIRQLSGLLILPEKSDPHKSI</sequence>
<dbReference type="EMBL" id="AKWR02000108">
    <property type="protein sequence ID" value="EMJ36973.1"/>
    <property type="molecule type" value="Genomic_DNA"/>
</dbReference>
<dbReference type="Proteomes" id="UP000012164">
    <property type="component" value="Unassembled WGS sequence"/>
</dbReference>
<dbReference type="AlphaFoldDB" id="A0A0F6IFZ8"/>
<feature type="transmembrane region" description="Helical" evidence="1">
    <location>
        <begin position="16"/>
        <end position="34"/>
    </location>
</feature>
<proteinExistence type="predicted"/>